<protein>
    <submittedName>
        <fullName evidence="1">Uncharacterized protein</fullName>
    </submittedName>
</protein>
<dbReference type="EMBL" id="JACHFE010000006">
    <property type="protein sequence ID" value="MBB5321880.1"/>
    <property type="molecule type" value="Genomic_DNA"/>
</dbReference>
<dbReference type="AlphaFoldDB" id="A0A840UER2"/>
<keyword evidence="2" id="KW-1185">Reference proteome</keyword>
<organism evidence="1 2">
    <name type="scientific">Marinobacter oulmenensis</name>
    <dbReference type="NCBI Taxonomy" id="643747"/>
    <lineage>
        <taxon>Bacteria</taxon>
        <taxon>Pseudomonadati</taxon>
        <taxon>Pseudomonadota</taxon>
        <taxon>Gammaproteobacteria</taxon>
        <taxon>Pseudomonadales</taxon>
        <taxon>Marinobacteraceae</taxon>
        <taxon>Marinobacter</taxon>
    </lineage>
</organism>
<sequence length="44" mass="4627">MTGEASGKGGLKMCGARDGGAQAHRDVLEAFFKPPLLLADLQRI</sequence>
<gene>
    <name evidence="1" type="ORF">HNR38_002375</name>
</gene>
<evidence type="ECO:0000313" key="1">
    <source>
        <dbReference type="EMBL" id="MBB5321880.1"/>
    </source>
</evidence>
<name>A0A840UER2_9GAMM</name>
<accession>A0A840UER2</accession>
<evidence type="ECO:0000313" key="2">
    <source>
        <dbReference type="Proteomes" id="UP000591735"/>
    </source>
</evidence>
<dbReference type="Proteomes" id="UP000591735">
    <property type="component" value="Unassembled WGS sequence"/>
</dbReference>
<reference evidence="1 2" key="1">
    <citation type="submission" date="2020-08" db="EMBL/GenBank/DDBJ databases">
        <title>Genomic Encyclopedia of Type Strains, Phase IV (KMG-IV): sequencing the most valuable type-strain genomes for metagenomic binning, comparative biology and taxonomic classification.</title>
        <authorList>
            <person name="Goeker M."/>
        </authorList>
    </citation>
    <scope>NUCLEOTIDE SEQUENCE [LARGE SCALE GENOMIC DNA]</scope>
    <source>
        <strain evidence="1 2">DSM 22359</strain>
    </source>
</reference>
<comment type="caution">
    <text evidence="1">The sequence shown here is derived from an EMBL/GenBank/DDBJ whole genome shotgun (WGS) entry which is preliminary data.</text>
</comment>
<proteinExistence type="predicted"/>